<keyword evidence="3" id="KW-1185">Reference proteome</keyword>
<sequence length="93" mass="9455">MSGNNTNQHPSLVGGHAEYIKGAAESAIGSVTGSHAWTSSGEQDKAHAVDAMKAAGEARDPATQGYGKAEQKLGQVTGCEGMVKEGTASKKPE</sequence>
<name>A0AAN9YHU4_9PEZI</name>
<gene>
    <name evidence="2" type="ORF">SLS62_010595</name>
</gene>
<reference evidence="2 3" key="1">
    <citation type="submission" date="2024-02" db="EMBL/GenBank/DDBJ databases">
        <title>De novo assembly and annotation of 12 fungi associated with fruit tree decline syndrome in Ontario, Canada.</title>
        <authorList>
            <person name="Sulman M."/>
            <person name="Ellouze W."/>
            <person name="Ilyukhin E."/>
        </authorList>
    </citation>
    <scope>NUCLEOTIDE SEQUENCE [LARGE SCALE GENOMIC DNA]</scope>
    <source>
        <strain evidence="2 3">M11/M66-122</strain>
    </source>
</reference>
<feature type="region of interest" description="Disordered" evidence="1">
    <location>
        <begin position="34"/>
        <end position="69"/>
    </location>
</feature>
<evidence type="ECO:0000256" key="1">
    <source>
        <dbReference type="SAM" id="MobiDB-lite"/>
    </source>
</evidence>
<dbReference type="EMBL" id="JAKJXP020000136">
    <property type="protein sequence ID" value="KAK7743402.1"/>
    <property type="molecule type" value="Genomic_DNA"/>
</dbReference>
<comment type="caution">
    <text evidence="2">The sequence shown here is derived from an EMBL/GenBank/DDBJ whole genome shotgun (WGS) entry which is preliminary data.</text>
</comment>
<evidence type="ECO:0000313" key="3">
    <source>
        <dbReference type="Proteomes" id="UP001320420"/>
    </source>
</evidence>
<protein>
    <submittedName>
        <fullName evidence="2">Uncharacterized protein</fullName>
    </submittedName>
</protein>
<evidence type="ECO:0000313" key="2">
    <source>
        <dbReference type="EMBL" id="KAK7743402.1"/>
    </source>
</evidence>
<proteinExistence type="predicted"/>
<dbReference type="Proteomes" id="UP001320420">
    <property type="component" value="Unassembled WGS sequence"/>
</dbReference>
<feature type="compositionally biased region" description="Basic and acidic residues" evidence="1">
    <location>
        <begin position="42"/>
        <end position="60"/>
    </location>
</feature>
<dbReference type="AlphaFoldDB" id="A0AAN9YHU4"/>
<accession>A0AAN9YHU4</accession>
<organism evidence="2 3">
    <name type="scientific">Diatrype stigma</name>
    <dbReference type="NCBI Taxonomy" id="117547"/>
    <lineage>
        <taxon>Eukaryota</taxon>
        <taxon>Fungi</taxon>
        <taxon>Dikarya</taxon>
        <taxon>Ascomycota</taxon>
        <taxon>Pezizomycotina</taxon>
        <taxon>Sordariomycetes</taxon>
        <taxon>Xylariomycetidae</taxon>
        <taxon>Xylariales</taxon>
        <taxon>Diatrypaceae</taxon>
        <taxon>Diatrype</taxon>
    </lineage>
</organism>